<evidence type="ECO:0000256" key="1">
    <source>
        <dbReference type="ARBA" id="ARBA00004127"/>
    </source>
</evidence>
<feature type="transmembrane region" description="Helical" evidence="7">
    <location>
        <begin position="316"/>
        <end position="334"/>
    </location>
</feature>
<evidence type="ECO:0000256" key="7">
    <source>
        <dbReference type="SAM" id="Phobius"/>
    </source>
</evidence>
<feature type="domain" description="HTTM-like" evidence="8">
    <location>
        <begin position="28"/>
        <end position="287"/>
    </location>
</feature>
<dbReference type="InterPro" id="IPR053935">
    <property type="entry name" value="VKGC_lumenal_dom"/>
</dbReference>
<reference evidence="9" key="1">
    <citation type="submission" date="2018-06" db="EMBL/GenBank/DDBJ databases">
        <authorList>
            <person name="Zhirakovskaya E."/>
        </authorList>
    </citation>
    <scope>NUCLEOTIDE SEQUENCE</scope>
</reference>
<evidence type="ECO:0000256" key="2">
    <source>
        <dbReference type="ARBA" id="ARBA00022692"/>
    </source>
</evidence>
<dbReference type="Pfam" id="PF22777">
    <property type="entry name" value="VKGC_lumenal_dom"/>
    <property type="match status" value="1"/>
</dbReference>
<organism evidence="9">
    <name type="scientific">hydrothermal vent metagenome</name>
    <dbReference type="NCBI Taxonomy" id="652676"/>
    <lineage>
        <taxon>unclassified sequences</taxon>
        <taxon>metagenomes</taxon>
        <taxon>ecological metagenomes</taxon>
    </lineage>
</organism>
<name>A0A3B1DPB6_9ZZZZ</name>
<keyword evidence="6" id="KW-0456">Lyase</keyword>
<dbReference type="EMBL" id="UOGL01000079">
    <property type="protein sequence ID" value="VAX36820.1"/>
    <property type="molecule type" value="Genomic_DNA"/>
</dbReference>
<dbReference type="Pfam" id="PF05090">
    <property type="entry name" value="HTTM"/>
    <property type="match status" value="1"/>
</dbReference>
<dbReference type="PANTHER" id="PTHR12639">
    <property type="entry name" value="VITAMIN K-DEPENDENT GAMMA-CARBOXYLASE"/>
    <property type="match status" value="1"/>
</dbReference>
<keyword evidence="2 7" id="KW-0812">Transmembrane</keyword>
<keyword evidence="5" id="KW-1015">Disulfide bond</keyword>
<dbReference type="SMART" id="SM00752">
    <property type="entry name" value="HTTM"/>
    <property type="match status" value="1"/>
</dbReference>
<keyword evidence="3 7" id="KW-1133">Transmembrane helix</keyword>
<dbReference type="GO" id="GO:0008488">
    <property type="term" value="F:gamma-glutamyl carboxylase activity"/>
    <property type="evidence" value="ECO:0007669"/>
    <property type="project" value="InterPro"/>
</dbReference>
<dbReference type="InterPro" id="IPR053934">
    <property type="entry name" value="HTTM_dom"/>
</dbReference>
<evidence type="ECO:0000256" key="5">
    <source>
        <dbReference type="ARBA" id="ARBA00023157"/>
    </source>
</evidence>
<proteinExistence type="predicted"/>
<evidence type="ECO:0000256" key="4">
    <source>
        <dbReference type="ARBA" id="ARBA00023136"/>
    </source>
</evidence>
<dbReference type="GO" id="GO:0019842">
    <property type="term" value="F:vitamin binding"/>
    <property type="evidence" value="ECO:0007669"/>
    <property type="project" value="TreeGrafter"/>
</dbReference>
<gene>
    <name evidence="9" type="ORF">MNBD_PLANCTO02-139</name>
</gene>
<comment type="subcellular location">
    <subcellularLocation>
        <location evidence="1">Endomembrane system</location>
        <topology evidence="1">Multi-pass membrane protein</topology>
    </subcellularLocation>
</comment>
<evidence type="ECO:0000256" key="3">
    <source>
        <dbReference type="ARBA" id="ARBA00022989"/>
    </source>
</evidence>
<feature type="transmembrane region" description="Helical" evidence="7">
    <location>
        <begin position="250"/>
        <end position="275"/>
    </location>
</feature>
<evidence type="ECO:0000313" key="9">
    <source>
        <dbReference type="EMBL" id="VAX36820.1"/>
    </source>
</evidence>
<dbReference type="InterPro" id="IPR011020">
    <property type="entry name" value="HTTM-like"/>
</dbReference>
<feature type="transmembrane region" description="Helical" evidence="7">
    <location>
        <begin position="91"/>
        <end position="123"/>
    </location>
</feature>
<accession>A0A3B1DPB6</accession>
<dbReference type="PANTHER" id="PTHR12639:SF7">
    <property type="entry name" value="HTTM DOMAIN-CONTAINING PROTEIN"/>
    <property type="match status" value="1"/>
</dbReference>
<sequence length="495" mass="57488">MPAASSKTSPIAPRSSSKTSSALVRFLFEPVPMDLLVYFRFIFGGIMLWEVFRYVQRGLVQAMYVQPIFHFKYYGFGWIEPWSALGMKWHFIVLGIAAFCMMIGFCYRLAAVIVFLSFSYIFLLDQAYYLNHFYLVSVVSFIMCLLPAHRAHSIDALLRPAIKTNIMPAWMLWLLRLQIGIPYFFGAIAKMESDWLSGVPVLLMVEPAENFPVMVSWFSEPVVVFFFTFSGLLFDLLIVPALLWRRTRWLAVAAAIIFNGTNHWLFQIGIFPWFMLLSTPLFFPPTCLQEGDEWVKDVQKKGKEQFAKWTTSWKPTLVIVLLSLHFSIQIFLPFRHFLYPGRVNWTEEGHRFAWHMKLRIKETTDARFFARSTSNKILQEFNVNDYLNNRQARTMPKRPDMILQFAHLLAEDYAKKHNGKRVAITAEIYCSLNFREPQLLVDPHINLAAIPRNLKHARWVLPLNTPYISLQSVKDLPAENGQDELPPSPTPLESY</sequence>
<feature type="transmembrane region" description="Helical" evidence="7">
    <location>
        <begin position="35"/>
        <end position="55"/>
    </location>
</feature>
<evidence type="ECO:0000259" key="8">
    <source>
        <dbReference type="SMART" id="SM00752"/>
    </source>
</evidence>
<dbReference type="GO" id="GO:0012505">
    <property type="term" value="C:endomembrane system"/>
    <property type="evidence" value="ECO:0007669"/>
    <property type="project" value="UniProtKB-SubCell"/>
</dbReference>
<dbReference type="AlphaFoldDB" id="A0A3B1DPB6"/>
<evidence type="ECO:0000256" key="6">
    <source>
        <dbReference type="ARBA" id="ARBA00023239"/>
    </source>
</evidence>
<keyword evidence="4 7" id="KW-0472">Membrane</keyword>
<dbReference type="InterPro" id="IPR007782">
    <property type="entry name" value="VKG_COase"/>
</dbReference>
<protein>
    <recommendedName>
        <fullName evidence="8">HTTM-like domain-containing protein</fullName>
    </recommendedName>
</protein>
<feature type="transmembrane region" description="Helical" evidence="7">
    <location>
        <begin position="169"/>
        <end position="189"/>
    </location>
</feature>
<feature type="transmembrane region" description="Helical" evidence="7">
    <location>
        <begin position="222"/>
        <end position="243"/>
    </location>
</feature>
<feature type="transmembrane region" description="Helical" evidence="7">
    <location>
        <begin position="129"/>
        <end position="148"/>
    </location>
</feature>